<keyword evidence="5" id="KW-0777">Teichoic acid biosynthesis</keyword>
<dbReference type="Proteomes" id="UP000515934">
    <property type="component" value="Chromosome"/>
</dbReference>
<dbReference type="SUPFAM" id="SSF53756">
    <property type="entry name" value="UDP-Glycosyltransferase/glycogen phosphorylase"/>
    <property type="match status" value="2"/>
</dbReference>
<dbReference type="Gene3D" id="3.40.50.12580">
    <property type="match status" value="2"/>
</dbReference>
<dbReference type="InterPro" id="IPR051612">
    <property type="entry name" value="Teichoic_Acid_Biosynth"/>
</dbReference>
<evidence type="ECO:0000313" key="8">
    <source>
        <dbReference type="Proteomes" id="UP000515934"/>
    </source>
</evidence>
<keyword evidence="8" id="KW-1185">Reference proteome</keyword>
<dbReference type="GO" id="GO:0047355">
    <property type="term" value="F:CDP-glycerol glycerophosphotransferase activity"/>
    <property type="evidence" value="ECO:0007669"/>
    <property type="project" value="InterPro"/>
</dbReference>
<dbReference type="Gene3D" id="3.40.50.11820">
    <property type="match status" value="2"/>
</dbReference>
<dbReference type="GO" id="GO:0005886">
    <property type="term" value="C:plasma membrane"/>
    <property type="evidence" value="ECO:0007669"/>
    <property type="project" value="UniProtKB-SubCell"/>
</dbReference>
<accession>A0A7G9S4X1</accession>
<comment type="subcellular location">
    <subcellularLocation>
        <location evidence="1">Cell membrane</location>
        <topology evidence="1">Peripheral membrane protein</topology>
    </subcellularLocation>
</comment>
<dbReference type="Pfam" id="PF04464">
    <property type="entry name" value="Glyphos_transf"/>
    <property type="match status" value="2"/>
</dbReference>
<comment type="similarity">
    <text evidence="2">Belongs to the CDP-glycerol glycerophosphotransferase family.</text>
</comment>
<evidence type="ECO:0000256" key="2">
    <source>
        <dbReference type="ARBA" id="ARBA00010488"/>
    </source>
</evidence>
<dbReference type="InterPro" id="IPR043148">
    <property type="entry name" value="TagF_C"/>
</dbReference>
<dbReference type="InterPro" id="IPR043149">
    <property type="entry name" value="TagF_N"/>
</dbReference>
<dbReference type="KEGG" id="ldn:H9L06_00415"/>
<reference evidence="7 8" key="1">
    <citation type="submission" date="2020-08" db="EMBL/GenBank/DDBJ databases">
        <title>Genome sequence of Leucobacter denitrificans KACC 14055T.</title>
        <authorList>
            <person name="Hyun D.-W."/>
            <person name="Bae J.-W."/>
        </authorList>
    </citation>
    <scope>NUCLEOTIDE SEQUENCE [LARGE SCALE GENOMIC DNA]</scope>
    <source>
        <strain evidence="7 8">KACC 14055</strain>
    </source>
</reference>
<dbReference type="EMBL" id="CP060716">
    <property type="protein sequence ID" value="QNN62896.1"/>
    <property type="molecule type" value="Genomic_DNA"/>
</dbReference>
<dbReference type="PANTHER" id="PTHR37316:SF3">
    <property type="entry name" value="TEICHOIC ACID GLYCEROL-PHOSPHATE TRANSFERASE"/>
    <property type="match status" value="1"/>
</dbReference>
<dbReference type="GO" id="GO:0019350">
    <property type="term" value="P:teichoic acid biosynthetic process"/>
    <property type="evidence" value="ECO:0007669"/>
    <property type="project" value="UniProtKB-KW"/>
</dbReference>
<dbReference type="PANTHER" id="PTHR37316">
    <property type="entry name" value="TEICHOIC ACID GLYCEROL-PHOSPHATE PRIMASE"/>
    <property type="match status" value="1"/>
</dbReference>
<protein>
    <submittedName>
        <fullName evidence="7">CDP-glycerol glycerophosphotransferase family protein</fullName>
    </submittedName>
</protein>
<dbReference type="AlphaFoldDB" id="A0A7G9S4X1"/>
<evidence type="ECO:0000313" key="7">
    <source>
        <dbReference type="EMBL" id="QNN62896.1"/>
    </source>
</evidence>
<gene>
    <name evidence="7" type="ORF">H9L06_00415</name>
</gene>
<proteinExistence type="inferred from homology"/>
<sequence length="798" mass="88095">MTTARFHFASGNLGKLLAIPKYVLSFVFSWFVPRSHLQWAFGSGIGVGEGALALALHVRQTQTDAVVFWMVSNESERALAERHDFIAVERNSWRGYWVTLRSGTLVVTHGLGDVNRFGVFGAVIIQLWHGAPMKRIHLDSPVTTTVTGPRLIRSLLRRMYERGSQQVSLYVAGSIDAAERLRSAFRVDPGKVRVLGDPRDDVLVRQAQNPALASEARASVLEELGLTDAGPDTPIFLYAPTWRDGDDDPAIPVAAEIESIHSLLTDLGAHLIIRSHPLGAGDYDPVLNERVHMLGSDRVRDITPLLGAFDALITDYSSIAIDFALLTRPIVWFAPDLESYTLGRGLYEPLEITATGAVERSWGGVVTRLERLAEQGSHELRESQRSSRALAERFHAYRDGASAARVAEYIAELKRPAHELVPNPAVFFESFYGRQVSCNPLALDREIAARHPDLDRYWSVTSERQAVPEGATPVLVGGKEWFAARRHAKLLVVNDWLRHRFKRARGQFVLQTWHGTMLKHLALGRPNVSLRTRLAIRRESSRWSAMLSQNPHATEQFRKSYAFSGPVFEEGYPRVDRLALANAGSGLNPVTVRASRAAVGVPQSKRVLVYAPTWRESAVAAVDELDVTALAAALGDEWVVVARGHTRQHSLGGYNIVGEYGVIDASKHPDINDVILAADLIVTDYSSLMFDAAASNIPLAFFVPDLENYRDRERGFTFDFEGDSPGPLLTSREEVVSCANALARDGRAAEWIGEYQGAYAAWQKRFLPHDDGFAASRVVSKLEECGALASNTALASSK</sequence>
<evidence type="ECO:0000256" key="1">
    <source>
        <dbReference type="ARBA" id="ARBA00004202"/>
    </source>
</evidence>
<evidence type="ECO:0000256" key="3">
    <source>
        <dbReference type="ARBA" id="ARBA00022475"/>
    </source>
</evidence>
<name>A0A7G9S4X1_9MICO</name>
<evidence type="ECO:0000256" key="4">
    <source>
        <dbReference type="ARBA" id="ARBA00022679"/>
    </source>
</evidence>
<keyword evidence="6" id="KW-0472">Membrane</keyword>
<dbReference type="RefSeq" id="WP_187555366.1">
    <property type="nucleotide sequence ID" value="NZ_CP060716.1"/>
</dbReference>
<organism evidence="7 8">
    <name type="scientific">Leucobacter denitrificans</name>
    <dbReference type="NCBI Taxonomy" id="683042"/>
    <lineage>
        <taxon>Bacteria</taxon>
        <taxon>Bacillati</taxon>
        <taxon>Actinomycetota</taxon>
        <taxon>Actinomycetes</taxon>
        <taxon>Micrococcales</taxon>
        <taxon>Microbacteriaceae</taxon>
        <taxon>Leucobacter</taxon>
    </lineage>
</organism>
<keyword evidence="4 7" id="KW-0808">Transferase</keyword>
<evidence type="ECO:0000256" key="6">
    <source>
        <dbReference type="ARBA" id="ARBA00023136"/>
    </source>
</evidence>
<evidence type="ECO:0000256" key="5">
    <source>
        <dbReference type="ARBA" id="ARBA00022944"/>
    </source>
</evidence>
<dbReference type="InterPro" id="IPR007554">
    <property type="entry name" value="Glycerophosphate_synth"/>
</dbReference>
<keyword evidence="3" id="KW-1003">Cell membrane</keyword>